<dbReference type="EMBL" id="VSWD01000002">
    <property type="protein sequence ID" value="KAK3107100.1"/>
    <property type="molecule type" value="Genomic_DNA"/>
</dbReference>
<comment type="caution">
    <text evidence="1">The sequence shown here is derived from an EMBL/GenBank/DDBJ whole genome shotgun (WGS) entry which is preliminary data.</text>
</comment>
<evidence type="ECO:0000313" key="2">
    <source>
        <dbReference type="Proteomes" id="UP001186944"/>
    </source>
</evidence>
<accession>A0AA89C9P9</accession>
<gene>
    <name evidence="1" type="ORF">FSP39_007154</name>
</gene>
<dbReference type="AlphaFoldDB" id="A0AA89C9P9"/>
<proteinExistence type="predicted"/>
<reference evidence="1" key="1">
    <citation type="submission" date="2019-08" db="EMBL/GenBank/DDBJ databases">
        <title>The improved chromosome-level genome for the pearl oyster Pinctada fucata martensii using PacBio sequencing and Hi-C.</title>
        <authorList>
            <person name="Zheng Z."/>
        </authorList>
    </citation>
    <scope>NUCLEOTIDE SEQUENCE</scope>
    <source>
        <strain evidence="1">ZZ-2019</strain>
        <tissue evidence="1">Adductor muscle</tissue>
    </source>
</reference>
<protein>
    <submittedName>
        <fullName evidence="1">Uncharacterized protein</fullName>
    </submittedName>
</protein>
<sequence>MNTLVDDLKDENGIIKDADYVRAIVHHPSLKSEIWIPFSQSTEMSGDAILKEVQKVQQSNEDFKMEDGQTTIDLLHVEMPMGSGGGSVKNLHTDKEAFRKGKKSIVSIVNDEDHMCLSRAIVVTIVHANKPEKESEEWNKEWKHIRQSKNYKLQTERAKALCDQAGVSSEHGCGPAEWEKFQKVLMPNYRLKIYQQNAVAKTLKFDVLYK</sequence>
<name>A0AA89C9P9_PINIB</name>
<evidence type="ECO:0000313" key="1">
    <source>
        <dbReference type="EMBL" id="KAK3107100.1"/>
    </source>
</evidence>
<organism evidence="1 2">
    <name type="scientific">Pinctada imbricata</name>
    <name type="common">Atlantic pearl-oyster</name>
    <name type="synonym">Pinctada martensii</name>
    <dbReference type="NCBI Taxonomy" id="66713"/>
    <lineage>
        <taxon>Eukaryota</taxon>
        <taxon>Metazoa</taxon>
        <taxon>Spiralia</taxon>
        <taxon>Lophotrochozoa</taxon>
        <taxon>Mollusca</taxon>
        <taxon>Bivalvia</taxon>
        <taxon>Autobranchia</taxon>
        <taxon>Pteriomorphia</taxon>
        <taxon>Pterioida</taxon>
        <taxon>Pterioidea</taxon>
        <taxon>Pteriidae</taxon>
        <taxon>Pinctada</taxon>
    </lineage>
</organism>
<dbReference type="Proteomes" id="UP001186944">
    <property type="component" value="Unassembled WGS sequence"/>
</dbReference>
<keyword evidence="2" id="KW-1185">Reference proteome</keyword>